<evidence type="ECO:0000313" key="2">
    <source>
        <dbReference type="Proteomes" id="UP000070188"/>
    </source>
</evidence>
<dbReference type="AlphaFoldDB" id="A0A132MHN2"/>
<keyword evidence="1" id="KW-0614">Plasmid</keyword>
<reference evidence="2" key="1">
    <citation type="submission" date="2015-04" db="EMBL/GenBank/DDBJ databases">
        <title>Physiological reanalysis, assessment of diazotrophy, and genome sequences of multiple isolates of Streptomyces thermoautotrophicus.</title>
        <authorList>
            <person name="MacKellar D.C."/>
            <person name="Lieber L."/>
            <person name="Norman J."/>
            <person name="Bolger A."/>
            <person name="Tobin C."/>
            <person name="Murray J.W."/>
            <person name="Chang R."/>
            <person name="Ford T."/>
            <person name="Nguyen P.Q."/>
            <person name="Woodward J."/>
            <person name="Permingeat H."/>
            <person name="Joshi N.S."/>
            <person name="Silver P.A."/>
            <person name="Usadel B."/>
            <person name="Rutherford A.W."/>
            <person name="Friesen M."/>
            <person name="Prell J."/>
        </authorList>
    </citation>
    <scope>NUCLEOTIDE SEQUENCE [LARGE SCALE GENOMIC DNA]</scope>
    <source>
        <strain evidence="2">H1</strain>
    </source>
</reference>
<protein>
    <submittedName>
        <fullName evidence="1">Uncharacterized protein</fullName>
    </submittedName>
</protein>
<proteinExistence type="predicted"/>
<geneLocation type="plasmid" evidence="1">
    <name>unnamed</name>
</geneLocation>
<name>A0A132MHN2_9ACTN</name>
<keyword evidence="2" id="KW-1185">Reference proteome</keyword>
<gene>
    <name evidence="1" type="ORF">LI90_4334</name>
</gene>
<dbReference type="RefSeq" id="WP_066892348.1">
    <property type="nucleotide sequence ID" value="NZ_LAXD01000002.1"/>
</dbReference>
<accession>A0A132MHN2</accession>
<dbReference type="Proteomes" id="UP000070188">
    <property type="component" value="Unassembled WGS sequence"/>
</dbReference>
<dbReference type="EMBL" id="LAXD01000002">
    <property type="protein sequence ID" value="KWW97362.1"/>
    <property type="molecule type" value="Genomic_DNA"/>
</dbReference>
<dbReference type="OrthoDB" id="9810131at2"/>
<comment type="caution">
    <text evidence="1">The sequence shown here is derived from an EMBL/GenBank/DDBJ whole genome shotgun (WGS) entry which is preliminary data.</text>
</comment>
<sequence length="75" mass="8729">MATLCRTCRNEIQIVQTSQYLYGWRHVDETIQHRADPLPTCPKCGSENYTYSQQAWADVWDCGDCGHRDWFSIGD</sequence>
<evidence type="ECO:0000313" key="1">
    <source>
        <dbReference type="EMBL" id="KWW97362.1"/>
    </source>
</evidence>
<organism evidence="1 2">
    <name type="scientific">Carbonactinospora thermoautotrophica</name>
    <dbReference type="NCBI Taxonomy" id="1469144"/>
    <lineage>
        <taxon>Bacteria</taxon>
        <taxon>Bacillati</taxon>
        <taxon>Actinomycetota</taxon>
        <taxon>Actinomycetes</taxon>
        <taxon>Kitasatosporales</taxon>
        <taxon>Carbonactinosporaceae</taxon>
        <taxon>Carbonactinospora</taxon>
    </lineage>
</organism>